<geneLocation type="plasmid" evidence="2">
    <name>pHma11p1</name>
</geneLocation>
<evidence type="ECO:0000256" key="1">
    <source>
        <dbReference type="SAM" id="Phobius"/>
    </source>
</evidence>
<organism evidence="2 3">
    <name type="scientific">Lactobacillus apis</name>
    <dbReference type="NCBI Taxonomy" id="303541"/>
    <lineage>
        <taxon>Bacteria</taxon>
        <taxon>Bacillati</taxon>
        <taxon>Bacillota</taxon>
        <taxon>Bacilli</taxon>
        <taxon>Lactobacillales</taxon>
        <taxon>Lactobacillaceae</taxon>
        <taxon>Lactobacillus</taxon>
    </lineage>
</organism>
<accession>A0A0F4LMZ0</accession>
<evidence type="ECO:0000313" key="3">
    <source>
        <dbReference type="Proteomes" id="UP000033682"/>
    </source>
</evidence>
<keyword evidence="2" id="KW-0614">Plasmid</keyword>
<feature type="transmembrane region" description="Helical" evidence="1">
    <location>
        <begin position="15"/>
        <end position="38"/>
    </location>
</feature>
<dbReference type="AlphaFoldDB" id="A0A0F4LMZ0"/>
<reference evidence="2 3" key="1">
    <citation type="submission" date="2015-01" db="EMBL/GenBank/DDBJ databases">
        <title>Comparative genomics of the lactic acid bacteria isolated from the honey bee gut.</title>
        <authorList>
            <person name="Ellegaard K.M."/>
            <person name="Tamarit D."/>
            <person name="Javelind E."/>
            <person name="Olofsson T."/>
            <person name="Andersson S.G."/>
            <person name="Vasquez A."/>
        </authorList>
    </citation>
    <scope>NUCLEOTIDE SEQUENCE [LARGE SCALE GENOMIC DNA]</scope>
    <source>
        <strain evidence="2 3">Hma11</strain>
        <plasmid evidence="2">pHma11p1</plasmid>
    </source>
</reference>
<proteinExistence type="predicted"/>
<sequence length="208" mass="24198">MNNRWRKTKNVDERYQVAIVIFVLLLLAILIGGTLRVMSKSNEAEREYYRLKTEQTHYEAELKAIKPKVTAITSGKFDLQGQERKLENNYQRLTIAIMGQKKPESFIDSNKELYYQYFGEEGTKKIKDIAYSHDRNIAERNLDTKVMFSNFDLQNQTIDVAIYSKFALNKNSNFGYAKYGLFYCVTKFSFQKNAALKSSIQSAFPTKD</sequence>
<keyword evidence="1" id="KW-1133">Transmembrane helix</keyword>
<dbReference type="HOGENOM" id="CLU_1319541_0_0_9"/>
<keyword evidence="1" id="KW-0472">Membrane</keyword>
<keyword evidence="3" id="KW-1185">Reference proteome</keyword>
<evidence type="ECO:0000313" key="2">
    <source>
        <dbReference type="EMBL" id="KJY59639.1"/>
    </source>
</evidence>
<comment type="caution">
    <text evidence="2">The sequence shown here is derived from an EMBL/GenBank/DDBJ whole genome shotgun (WGS) entry which is preliminary data.</text>
</comment>
<name>A0A0F4LMZ0_9LACO</name>
<dbReference type="EMBL" id="JXLG01000016">
    <property type="protein sequence ID" value="KJY59639.1"/>
    <property type="molecule type" value="Genomic_DNA"/>
</dbReference>
<protein>
    <submittedName>
        <fullName evidence="2">Uncharacterized protein</fullName>
    </submittedName>
</protein>
<dbReference type="RefSeq" id="WP_046308279.1">
    <property type="nucleotide sequence ID" value="NZ_KQ034005.1"/>
</dbReference>
<dbReference type="PATRIC" id="fig|303541.3.peg.42"/>
<keyword evidence="1" id="KW-0812">Transmembrane</keyword>
<dbReference type="Proteomes" id="UP000033682">
    <property type="component" value="Unassembled WGS sequence"/>
</dbReference>
<gene>
    <name evidence="2" type="ORF">JF72_14710</name>
</gene>